<keyword evidence="2" id="KW-1185">Reference proteome</keyword>
<dbReference type="EMBL" id="RDQH01000332">
    <property type="protein sequence ID" value="RXH95932.1"/>
    <property type="molecule type" value="Genomic_DNA"/>
</dbReference>
<accession>A0A498JQQ8</accession>
<evidence type="ECO:0000313" key="1">
    <source>
        <dbReference type="EMBL" id="RXH95932.1"/>
    </source>
</evidence>
<gene>
    <name evidence="1" type="ORF">DVH24_008432</name>
</gene>
<name>A0A498JQQ8_MALDO</name>
<organism evidence="1 2">
    <name type="scientific">Malus domestica</name>
    <name type="common">Apple</name>
    <name type="synonym">Pyrus malus</name>
    <dbReference type="NCBI Taxonomy" id="3750"/>
    <lineage>
        <taxon>Eukaryota</taxon>
        <taxon>Viridiplantae</taxon>
        <taxon>Streptophyta</taxon>
        <taxon>Embryophyta</taxon>
        <taxon>Tracheophyta</taxon>
        <taxon>Spermatophyta</taxon>
        <taxon>Magnoliopsida</taxon>
        <taxon>eudicotyledons</taxon>
        <taxon>Gunneridae</taxon>
        <taxon>Pentapetalae</taxon>
        <taxon>rosids</taxon>
        <taxon>fabids</taxon>
        <taxon>Rosales</taxon>
        <taxon>Rosaceae</taxon>
        <taxon>Amygdaloideae</taxon>
        <taxon>Maleae</taxon>
        <taxon>Malus</taxon>
    </lineage>
</organism>
<dbReference type="Proteomes" id="UP000290289">
    <property type="component" value="Chromosome 6"/>
</dbReference>
<protein>
    <submittedName>
        <fullName evidence="1">Uncharacterized protein</fullName>
    </submittedName>
</protein>
<reference evidence="1 2" key="1">
    <citation type="submission" date="2018-10" db="EMBL/GenBank/DDBJ databases">
        <title>A high-quality apple genome assembly.</title>
        <authorList>
            <person name="Hu J."/>
        </authorList>
    </citation>
    <scope>NUCLEOTIDE SEQUENCE [LARGE SCALE GENOMIC DNA]</scope>
    <source>
        <strain evidence="2">cv. HFTH1</strain>
        <tissue evidence="1">Young leaf</tissue>
    </source>
</reference>
<sequence>MGVRGDERKKAGGCLARERQFPCRFSRKKLRGRERRERVWQCGVWVVARFVRVANEVEMVLRNGEGYDREQSREVKRVSETKIE</sequence>
<dbReference type="AlphaFoldDB" id="A0A498JQQ8"/>
<proteinExistence type="predicted"/>
<comment type="caution">
    <text evidence="1">The sequence shown here is derived from an EMBL/GenBank/DDBJ whole genome shotgun (WGS) entry which is preliminary data.</text>
</comment>
<evidence type="ECO:0000313" key="2">
    <source>
        <dbReference type="Proteomes" id="UP000290289"/>
    </source>
</evidence>